<evidence type="ECO:0000259" key="1">
    <source>
        <dbReference type="PROSITE" id="PS51029"/>
    </source>
</evidence>
<protein>
    <recommendedName>
        <fullName evidence="1">MADF domain-containing protein</fullName>
    </recommendedName>
</protein>
<dbReference type="AlphaFoldDB" id="A0AAW0MQ83"/>
<dbReference type="EMBL" id="JBBPFD010000022">
    <property type="protein sequence ID" value="KAK7881454.1"/>
    <property type="molecule type" value="Genomic_DNA"/>
</dbReference>
<dbReference type="InterPro" id="IPR006578">
    <property type="entry name" value="MADF-dom"/>
</dbReference>
<sequence>MAAQRVVWTPALEGQLVELWQAHPSLYYVALENYHDRNIREKSWTQIAAELQLPVEEVKKRIASLRTQYGKLLKPKAGGSGQKPPTPKQICHLKFPEATIDE</sequence>
<reference evidence="3" key="1">
    <citation type="submission" date="2024-04" db="EMBL/GenBank/DDBJ databases">
        <title>Salinicola lusitanus LLJ914,a marine bacterium isolated from the Okinawa Trough.</title>
        <authorList>
            <person name="Li J."/>
        </authorList>
    </citation>
    <scope>NUCLEOTIDE SEQUENCE [LARGE SCALE GENOMIC DNA]</scope>
</reference>
<comment type="caution">
    <text evidence="2">The sequence shown here is derived from an EMBL/GenBank/DDBJ whole genome shotgun (WGS) entry which is preliminary data.</text>
</comment>
<feature type="domain" description="MADF" evidence="1">
    <location>
        <begin position="15"/>
        <end position="101"/>
    </location>
</feature>
<dbReference type="InterPro" id="IPR039353">
    <property type="entry name" value="TF_Adf1"/>
</dbReference>
<evidence type="ECO:0000313" key="2">
    <source>
        <dbReference type="EMBL" id="KAK7881454.1"/>
    </source>
</evidence>
<proteinExistence type="predicted"/>
<dbReference type="Proteomes" id="UP001460270">
    <property type="component" value="Unassembled WGS sequence"/>
</dbReference>
<dbReference type="PANTHER" id="PTHR12243:SF67">
    <property type="entry name" value="COREPRESSOR OF PANGOLIN, ISOFORM A-RELATED"/>
    <property type="match status" value="1"/>
</dbReference>
<dbReference type="PANTHER" id="PTHR12243">
    <property type="entry name" value="MADF DOMAIN TRANSCRIPTION FACTOR"/>
    <property type="match status" value="1"/>
</dbReference>
<organism evidence="2 3">
    <name type="scientific">Mugilogobius chulae</name>
    <name type="common">yellowstripe goby</name>
    <dbReference type="NCBI Taxonomy" id="88201"/>
    <lineage>
        <taxon>Eukaryota</taxon>
        <taxon>Metazoa</taxon>
        <taxon>Chordata</taxon>
        <taxon>Craniata</taxon>
        <taxon>Vertebrata</taxon>
        <taxon>Euteleostomi</taxon>
        <taxon>Actinopterygii</taxon>
        <taxon>Neopterygii</taxon>
        <taxon>Teleostei</taxon>
        <taxon>Neoteleostei</taxon>
        <taxon>Acanthomorphata</taxon>
        <taxon>Gobiaria</taxon>
        <taxon>Gobiiformes</taxon>
        <taxon>Gobioidei</taxon>
        <taxon>Gobiidae</taxon>
        <taxon>Gobionellinae</taxon>
        <taxon>Mugilogobius</taxon>
    </lineage>
</organism>
<evidence type="ECO:0000313" key="3">
    <source>
        <dbReference type="Proteomes" id="UP001460270"/>
    </source>
</evidence>
<dbReference type="Pfam" id="PF10545">
    <property type="entry name" value="MADF_DNA_bdg"/>
    <property type="match status" value="1"/>
</dbReference>
<dbReference type="SMART" id="SM00595">
    <property type="entry name" value="MADF"/>
    <property type="match status" value="1"/>
</dbReference>
<name>A0AAW0MQ83_9GOBI</name>
<keyword evidence="3" id="KW-1185">Reference proteome</keyword>
<gene>
    <name evidence="2" type="ORF">WMY93_029863</name>
</gene>
<dbReference type="PROSITE" id="PS51029">
    <property type="entry name" value="MADF"/>
    <property type="match status" value="1"/>
</dbReference>
<accession>A0AAW0MQ83</accession>